<evidence type="ECO:0008006" key="3">
    <source>
        <dbReference type="Google" id="ProtNLM"/>
    </source>
</evidence>
<protein>
    <recommendedName>
        <fullName evidence="3">Mannan endo-1,4-beta-mannosidase</fullName>
    </recommendedName>
</protein>
<dbReference type="Gene3D" id="3.20.20.80">
    <property type="entry name" value="Glycosidases"/>
    <property type="match status" value="1"/>
</dbReference>
<dbReference type="InterPro" id="IPR017853">
    <property type="entry name" value="GH"/>
</dbReference>
<organism evidence="2">
    <name type="scientific">Lotus japonicus</name>
    <name type="common">Lotus corniculatus var. japonicus</name>
    <dbReference type="NCBI Taxonomy" id="34305"/>
    <lineage>
        <taxon>Eukaryota</taxon>
        <taxon>Viridiplantae</taxon>
        <taxon>Streptophyta</taxon>
        <taxon>Embryophyta</taxon>
        <taxon>Tracheophyta</taxon>
        <taxon>Spermatophyta</taxon>
        <taxon>Magnoliopsida</taxon>
        <taxon>eudicotyledons</taxon>
        <taxon>Gunneridae</taxon>
        <taxon>Pentapetalae</taxon>
        <taxon>rosids</taxon>
        <taxon>fabids</taxon>
        <taxon>Fabales</taxon>
        <taxon>Fabaceae</taxon>
        <taxon>Papilionoideae</taxon>
        <taxon>50 kb inversion clade</taxon>
        <taxon>NPAAA clade</taxon>
        <taxon>Hologalegina</taxon>
        <taxon>robinioid clade</taxon>
        <taxon>Loteae</taxon>
        <taxon>Lotus</taxon>
    </lineage>
</organism>
<keyword evidence="1" id="KW-0732">Signal</keyword>
<dbReference type="PANTHER" id="PTHR31263">
    <property type="entry name" value="CELLULASE FAMILY PROTEIN (AFU_ORTHOLOGUE AFUA_5G14560)"/>
    <property type="match status" value="1"/>
</dbReference>
<dbReference type="PANTHER" id="PTHR31263:SF44">
    <property type="entry name" value="OS04G0481200 PROTEIN"/>
    <property type="match status" value="1"/>
</dbReference>
<sequence length="158" mass="17470">MMGNKHEMMGSWRWWCTLILFNLLIITPEVVKPVVAVAGVPLNTNSRWIVNQDGLRVKLACVNWVSHLDAVVAEGLSKQPVDVISKGIKSMGFNCVRLTWPILLVTNDSLSSLTVRQSFQNLGLLDSVAGVQANNPSIIDLTLIQAFQVSIRFGKQLN</sequence>
<accession>I3T1R1</accession>
<evidence type="ECO:0000256" key="1">
    <source>
        <dbReference type="SAM" id="SignalP"/>
    </source>
</evidence>
<reference evidence="2" key="1">
    <citation type="submission" date="2012-05" db="EMBL/GenBank/DDBJ databases">
        <authorList>
            <person name="Krishnakumar V."/>
            <person name="Cheung F."/>
            <person name="Xiao Y."/>
            <person name="Chan A."/>
            <person name="Moskal W.A."/>
            <person name="Town C.D."/>
        </authorList>
    </citation>
    <scope>NUCLEOTIDE SEQUENCE</scope>
</reference>
<feature type="signal peptide" evidence="1">
    <location>
        <begin position="1"/>
        <end position="33"/>
    </location>
</feature>
<evidence type="ECO:0000313" key="2">
    <source>
        <dbReference type="EMBL" id="AFK46453.1"/>
    </source>
</evidence>
<name>I3T1R1_LOTJA</name>
<proteinExistence type="evidence at transcript level"/>
<feature type="chain" id="PRO_5003679932" description="Mannan endo-1,4-beta-mannosidase" evidence="1">
    <location>
        <begin position="34"/>
        <end position="158"/>
    </location>
</feature>
<dbReference type="EMBL" id="BT146659">
    <property type="protein sequence ID" value="AFK46453.1"/>
    <property type="molecule type" value="mRNA"/>
</dbReference>
<dbReference type="AlphaFoldDB" id="I3T1R1"/>
<dbReference type="SUPFAM" id="SSF51445">
    <property type="entry name" value="(Trans)glycosidases"/>
    <property type="match status" value="1"/>
</dbReference>